<name>A0ABT2ZL71_9RHOB</name>
<dbReference type="PANTHER" id="PTHR23427">
    <property type="entry name" value="SURFEIT LOCUS PROTEIN"/>
    <property type="match status" value="1"/>
</dbReference>
<protein>
    <recommendedName>
        <fullName evidence="6">SURF1-like protein</fullName>
    </recommendedName>
</protein>
<gene>
    <name evidence="7" type="ORF">OEZ71_06135</name>
</gene>
<keyword evidence="5 6" id="KW-0472">Membrane</keyword>
<proteinExistence type="inferred from homology"/>
<organism evidence="7 8">
    <name type="scientific">Albidovulum litorale</name>
    <dbReference type="NCBI Taxonomy" id="2984134"/>
    <lineage>
        <taxon>Bacteria</taxon>
        <taxon>Pseudomonadati</taxon>
        <taxon>Pseudomonadota</taxon>
        <taxon>Alphaproteobacteria</taxon>
        <taxon>Rhodobacterales</taxon>
        <taxon>Paracoccaceae</taxon>
        <taxon>Albidovulum</taxon>
    </lineage>
</organism>
<dbReference type="InterPro" id="IPR045214">
    <property type="entry name" value="Surf1/Surf4"/>
</dbReference>
<dbReference type="Pfam" id="PF02104">
    <property type="entry name" value="SURF1"/>
    <property type="match status" value="1"/>
</dbReference>
<evidence type="ECO:0000256" key="5">
    <source>
        <dbReference type="ARBA" id="ARBA00023136"/>
    </source>
</evidence>
<evidence type="ECO:0000313" key="8">
    <source>
        <dbReference type="Proteomes" id="UP001652564"/>
    </source>
</evidence>
<evidence type="ECO:0000256" key="2">
    <source>
        <dbReference type="ARBA" id="ARBA00007165"/>
    </source>
</evidence>
<dbReference type="EMBL" id="JAOWKZ010000002">
    <property type="protein sequence ID" value="MCV2871871.1"/>
    <property type="molecule type" value="Genomic_DNA"/>
</dbReference>
<evidence type="ECO:0000313" key="7">
    <source>
        <dbReference type="EMBL" id="MCV2871871.1"/>
    </source>
</evidence>
<dbReference type="PANTHER" id="PTHR23427:SF2">
    <property type="entry name" value="SURFEIT LOCUS PROTEIN 1"/>
    <property type="match status" value="1"/>
</dbReference>
<evidence type="ECO:0000256" key="6">
    <source>
        <dbReference type="RuleBase" id="RU363076"/>
    </source>
</evidence>
<feature type="transmembrane region" description="Helical" evidence="6">
    <location>
        <begin position="200"/>
        <end position="219"/>
    </location>
</feature>
<evidence type="ECO:0000256" key="4">
    <source>
        <dbReference type="ARBA" id="ARBA00022989"/>
    </source>
</evidence>
<reference evidence="7 8" key="1">
    <citation type="submission" date="2022-10" db="EMBL/GenBank/DDBJ databases">
        <title>Defluviimonas sp. nov., isolated from ocean surface sediments.</title>
        <authorList>
            <person name="He W."/>
            <person name="Wang L."/>
            <person name="Zhang D.-F."/>
        </authorList>
    </citation>
    <scope>NUCLEOTIDE SEQUENCE [LARGE SCALE GENOMIC DNA]</scope>
    <source>
        <strain evidence="7 8">WL0050</strain>
    </source>
</reference>
<sequence>MRRYLSALILGAGGIAILMSLGFWQVRRLAWKEGVIAGIEARIGAEPVALSSIAEPDPVADLYRPVTVAGRTTGVELLVLSGQKELGPGFRVVAVFEAGDGRRILLDRGFIPESGRAMPRPGVALNVTGNLLWPDDSDSFTPPPDQKTGLWFARDVAAMSESVKTLPVLVVVRTEEGDDQGIVPVPVDTSAIPNDHRGYAITWFSLAGVWAGMTAFLLWRIRQRKN</sequence>
<keyword evidence="3 6" id="KW-0812">Transmembrane</keyword>
<keyword evidence="8" id="KW-1185">Reference proteome</keyword>
<comment type="caution">
    <text evidence="7">The sequence shown here is derived from an EMBL/GenBank/DDBJ whole genome shotgun (WGS) entry which is preliminary data.</text>
</comment>
<accession>A0ABT2ZL71</accession>
<dbReference type="RefSeq" id="WP_263739079.1">
    <property type="nucleotide sequence ID" value="NZ_JAOWKZ010000002.1"/>
</dbReference>
<dbReference type="Proteomes" id="UP001652564">
    <property type="component" value="Unassembled WGS sequence"/>
</dbReference>
<dbReference type="InterPro" id="IPR002994">
    <property type="entry name" value="Surf1/Shy1"/>
</dbReference>
<comment type="subcellular location">
    <subcellularLocation>
        <location evidence="6">Cell membrane</location>
        <topology evidence="6">Multi-pass membrane protein</topology>
    </subcellularLocation>
    <subcellularLocation>
        <location evidence="1">Membrane</location>
    </subcellularLocation>
</comment>
<evidence type="ECO:0000256" key="1">
    <source>
        <dbReference type="ARBA" id="ARBA00004370"/>
    </source>
</evidence>
<keyword evidence="6" id="KW-1003">Cell membrane</keyword>
<keyword evidence="4 6" id="KW-1133">Transmembrane helix</keyword>
<comment type="similarity">
    <text evidence="2 6">Belongs to the SURF1 family.</text>
</comment>
<dbReference type="CDD" id="cd06662">
    <property type="entry name" value="SURF1"/>
    <property type="match status" value="1"/>
</dbReference>
<evidence type="ECO:0000256" key="3">
    <source>
        <dbReference type="ARBA" id="ARBA00022692"/>
    </source>
</evidence>
<dbReference type="PROSITE" id="PS50895">
    <property type="entry name" value="SURF1"/>
    <property type="match status" value="1"/>
</dbReference>
<comment type="caution">
    <text evidence="6">Lacks conserved residue(s) required for the propagation of feature annotation.</text>
</comment>